<dbReference type="AlphaFoldDB" id="A0A348ALG4"/>
<evidence type="ECO:0000313" key="2">
    <source>
        <dbReference type="Proteomes" id="UP000276437"/>
    </source>
</evidence>
<dbReference type="EMBL" id="AP018449">
    <property type="protein sequence ID" value="BBB91912.1"/>
    <property type="molecule type" value="Genomic_DNA"/>
</dbReference>
<dbReference type="Proteomes" id="UP000276437">
    <property type="component" value="Chromosome"/>
</dbReference>
<reference evidence="1 2" key="1">
    <citation type="journal article" date="2018" name="Int. J. Syst. Evol. Microbiol.">
        <title>Methylomusa anaerophila gen. nov., sp. nov., an anaerobic methanol-utilizing bacterium isolated from a microbial fuel cell.</title>
        <authorList>
            <person name="Amano N."/>
            <person name="Yamamuro A."/>
            <person name="Miyahara M."/>
            <person name="Kouzuma A."/>
            <person name="Abe T."/>
            <person name="Watanabe K."/>
        </authorList>
    </citation>
    <scope>NUCLEOTIDE SEQUENCE [LARGE SCALE GENOMIC DNA]</scope>
    <source>
        <strain evidence="1 2">MMFC1</strain>
    </source>
</reference>
<proteinExistence type="predicted"/>
<protein>
    <submittedName>
        <fullName evidence="1">Uncharacterized protein</fullName>
    </submittedName>
</protein>
<accession>A0A348ALG4</accession>
<sequence length="167" mass="19729">MSVDVSKKYFLMSFKFDKCKPEDFGLTVVSQEAPETYVDSNENSRWVKKEMYDFGWGNECGFMRIPQLEFEDLWELLINSSIQENKYGAAYIIEKEYACKLMNHLLDILNKSDFTYISSFKEAAEILNLKQVRNRCETIGKTYQEVENDYNNWKYIANKVLELISNK</sequence>
<dbReference type="KEGG" id="mana:MAMMFC1_02597"/>
<evidence type="ECO:0000313" key="1">
    <source>
        <dbReference type="EMBL" id="BBB91912.1"/>
    </source>
</evidence>
<dbReference type="RefSeq" id="WP_126308873.1">
    <property type="nucleotide sequence ID" value="NZ_AP018449.1"/>
</dbReference>
<gene>
    <name evidence="1" type="ORF">MAMMFC1_02597</name>
</gene>
<keyword evidence="2" id="KW-1185">Reference proteome</keyword>
<name>A0A348ALG4_9FIRM</name>
<organism evidence="1 2">
    <name type="scientific">Methylomusa anaerophila</name>
    <dbReference type="NCBI Taxonomy" id="1930071"/>
    <lineage>
        <taxon>Bacteria</taxon>
        <taxon>Bacillati</taxon>
        <taxon>Bacillota</taxon>
        <taxon>Negativicutes</taxon>
        <taxon>Selenomonadales</taxon>
        <taxon>Sporomusaceae</taxon>
        <taxon>Methylomusa</taxon>
    </lineage>
</organism>